<reference evidence="3 4" key="1">
    <citation type="submission" date="2023-07" db="EMBL/GenBank/DDBJ databases">
        <title>Sequencing the genomes of 1000 actinobacteria strains.</title>
        <authorList>
            <person name="Klenk H.-P."/>
        </authorList>
    </citation>
    <scope>NUCLEOTIDE SEQUENCE [LARGE SCALE GENOMIC DNA]</scope>
    <source>
        <strain evidence="3 4">DSM 46740</strain>
    </source>
</reference>
<dbReference type="InterPro" id="IPR021331">
    <property type="entry name" value="Hva1_TUDOR"/>
</dbReference>
<organism evidence="3 4">
    <name type="scientific">Streptosporangium lutulentum</name>
    <dbReference type="NCBI Taxonomy" id="1461250"/>
    <lineage>
        <taxon>Bacteria</taxon>
        <taxon>Bacillati</taxon>
        <taxon>Actinomycetota</taxon>
        <taxon>Actinomycetes</taxon>
        <taxon>Streptosporangiales</taxon>
        <taxon>Streptosporangiaceae</taxon>
        <taxon>Streptosporangium</taxon>
    </lineage>
</organism>
<protein>
    <recommendedName>
        <fullName evidence="2">Hypervirulence associated protein TUDOR domain-containing protein</fullName>
    </recommendedName>
</protein>
<evidence type="ECO:0000313" key="3">
    <source>
        <dbReference type="EMBL" id="MDP9847231.1"/>
    </source>
</evidence>
<feature type="compositionally biased region" description="Basic and acidic residues" evidence="1">
    <location>
        <begin position="51"/>
        <end position="61"/>
    </location>
</feature>
<dbReference type="Pfam" id="PF11160">
    <property type="entry name" value="Hva1_TUDOR"/>
    <property type="match status" value="1"/>
</dbReference>
<feature type="region of interest" description="Disordered" evidence="1">
    <location>
        <begin position="1"/>
        <end position="78"/>
    </location>
</feature>
<evidence type="ECO:0000256" key="1">
    <source>
        <dbReference type="SAM" id="MobiDB-lite"/>
    </source>
</evidence>
<evidence type="ECO:0000259" key="2">
    <source>
        <dbReference type="Pfam" id="PF11160"/>
    </source>
</evidence>
<sequence length="78" mass="8700">MSEKEKNSELSVGDKVTWESHGSSTSGTVEEKITERTEDSGRTVNASPEDPQYRVRSDRSGKSAVHKPSALRKKDRHD</sequence>
<feature type="compositionally biased region" description="Basic residues" evidence="1">
    <location>
        <begin position="69"/>
        <end position="78"/>
    </location>
</feature>
<dbReference type="Gene3D" id="2.30.30.1060">
    <property type="match status" value="1"/>
</dbReference>
<name>A0ABT9QKE7_9ACTN</name>
<dbReference type="Proteomes" id="UP001225356">
    <property type="component" value="Unassembled WGS sequence"/>
</dbReference>
<accession>A0ABT9QKE7</accession>
<feature type="compositionally biased region" description="Basic and acidic residues" evidence="1">
    <location>
        <begin position="29"/>
        <end position="41"/>
    </location>
</feature>
<keyword evidence="4" id="KW-1185">Reference proteome</keyword>
<evidence type="ECO:0000313" key="4">
    <source>
        <dbReference type="Proteomes" id="UP001225356"/>
    </source>
</evidence>
<dbReference type="RefSeq" id="WP_307564323.1">
    <property type="nucleotide sequence ID" value="NZ_JAUSQU010000001.1"/>
</dbReference>
<feature type="domain" description="Hypervirulence associated protein TUDOR" evidence="2">
    <location>
        <begin position="13"/>
        <end position="71"/>
    </location>
</feature>
<dbReference type="EMBL" id="JAUSQU010000001">
    <property type="protein sequence ID" value="MDP9847231.1"/>
    <property type="molecule type" value="Genomic_DNA"/>
</dbReference>
<comment type="caution">
    <text evidence="3">The sequence shown here is derived from an EMBL/GenBank/DDBJ whole genome shotgun (WGS) entry which is preliminary data.</text>
</comment>
<gene>
    <name evidence="3" type="ORF">J2853_006442</name>
</gene>
<proteinExistence type="predicted"/>